<comment type="caution">
    <text evidence="1">The sequence shown here is derived from an EMBL/GenBank/DDBJ whole genome shotgun (WGS) entry which is preliminary data.</text>
</comment>
<name>A0A2T6ZBY5_TUBBO</name>
<gene>
    <name evidence="1" type="ORF">B9Z19DRAFT_1096017</name>
</gene>
<protein>
    <submittedName>
        <fullName evidence="1">Uncharacterized protein</fullName>
    </submittedName>
</protein>
<organism evidence="1 2">
    <name type="scientific">Tuber borchii</name>
    <name type="common">White truffle</name>
    <dbReference type="NCBI Taxonomy" id="42251"/>
    <lineage>
        <taxon>Eukaryota</taxon>
        <taxon>Fungi</taxon>
        <taxon>Dikarya</taxon>
        <taxon>Ascomycota</taxon>
        <taxon>Pezizomycotina</taxon>
        <taxon>Pezizomycetes</taxon>
        <taxon>Pezizales</taxon>
        <taxon>Tuberaceae</taxon>
        <taxon>Tuber</taxon>
    </lineage>
</organism>
<dbReference type="EMBL" id="NESQ01000428">
    <property type="protein sequence ID" value="PUU73005.1"/>
    <property type="molecule type" value="Genomic_DNA"/>
</dbReference>
<dbReference type="Proteomes" id="UP000244722">
    <property type="component" value="Unassembled WGS sequence"/>
</dbReference>
<accession>A0A2T6ZBY5</accession>
<proteinExistence type="predicted"/>
<sequence length="76" mass="8392">MRGAKLIRPSFALRTLSTIAIFTTQAASGGRALYITKLLKPQQGILFTKHTQIPPPPSKAQSQFNFRDMKASTSEE</sequence>
<evidence type="ECO:0000313" key="1">
    <source>
        <dbReference type="EMBL" id="PUU73005.1"/>
    </source>
</evidence>
<evidence type="ECO:0000313" key="2">
    <source>
        <dbReference type="Proteomes" id="UP000244722"/>
    </source>
</evidence>
<dbReference type="AlphaFoldDB" id="A0A2T6ZBY5"/>
<keyword evidence="2" id="KW-1185">Reference proteome</keyword>
<reference evidence="1 2" key="1">
    <citation type="submission" date="2017-04" db="EMBL/GenBank/DDBJ databases">
        <title>Draft genome sequence of Tuber borchii Vittad., a whitish edible truffle.</title>
        <authorList>
            <consortium name="DOE Joint Genome Institute"/>
            <person name="Murat C."/>
            <person name="Kuo A."/>
            <person name="Barry K.W."/>
            <person name="Clum A."/>
            <person name="Dockter R.B."/>
            <person name="Fauchery L."/>
            <person name="Iotti M."/>
            <person name="Kohler A."/>
            <person name="Labutti K."/>
            <person name="Lindquist E.A."/>
            <person name="Lipzen A."/>
            <person name="Ohm R.A."/>
            <person name="Wang M."/>
            <person name="Grigoriev I.V."/>
            <person name="Zambonelli A."/>
            <person name="Martin F.M."/>
        </authorList>
    </citation>
    <scope>NUCLEOTIDE SEQUENCE [LARGE SCALE GENOMIC DNA]</scope>
    <source>
        <strain evidence="1 2">Tbo3840</strain>
    </source>
</reference>